<proteinExistence type="predicted"/>
<gene>
    <name evidence="2" type="ORF">AJ80_06911</name>
</gene>
<comment type="caution">
    <text evidence="2">The sequence shown here is derived from an EMBL/GenBank/DDBJ whole genome shotgun (WGS) entry which is preliminary data.</text>
</comment>
<feature type="compositionally biased region" description="Polar residues" evidence="1">
    <location>
        <begin position="192"/>
        <end position="215"/>
    </location>
</feature>
<dbReference type="EMBL" id="PDNA01000125">
    <property type="protein sequence ID" value="PGH11946.1"/>
    <property type="molecule type" value="Genomic_DNA"/>
</dbReference>
<sequence length="215" mass="23981">MRHIIITSDNLDEFSRIFSNPRRQSQLESLLLDCSFIAPTDNESNQVHPGFESAVRRIFQELKTWQDDCASIGFARQRPLGLHISDKYGSEGVILKIQGEEPLVAIDIVSSFTVTTTNTVHPPSLFKIAKSLPSLDRLPYNIREPKKVPEGWEKIYRTLLADGLSNLLLPSLSALALSWMSRGERDDDMPNPDSSCSGYTTSSGWSTQPSDVPDS</sequence>
<dbReference type="AlphaFoldDB" id="A0A2B7XRU1"/>
<protein>
    <submittedName>
        <fullName evidence="2">Uncharacterized protein</fullName>
    </submittedName>
</protein>
<keyword evidence="3" id="KW-1185">Reference proteome</keyword>
<name>A0A2B7XRU1_POLH7</name>
<accession>A0A2B7XRU1</accession>
<organism evidence="2 3">
    <name type="scientific">Polytolypa hystricis (strain UAMH7299)</name>
    <dbReference type="NCBI Taxonomy" id="1447883"/>
    <lineage>
        <taxon>Eukaryota</taxon>
        <taxon>Fungi</taxon>
        <taxon>Dikarya</taxon>
        <taxon>Ascomycota</taxon>
        <taxon>Pezizomycotina</taxon>
        <taxon>Eurotiomycetes</taxon>
        <taxon>Eurotiomycetidae</taxon>
        <taxon>Onygenales</taxon>
        <taxon>Onygenales incertae sedis</taxon>
        <taxon>Polytolypa</taxon>
    </lineage>
</organism>
<reference evidence="2 3" key="1">
    <citation type="submission" date="2017-10" db="EMBL/GenBank/DDBJ databases">
        <title>Comparative genomics in systemic dimorphic fungi from Ajellomycetaceae.</title>
        <authorList>
            <person name="Munoz J.F."/>
            <person name="Mcewen J.G."/>
            <person name="Clay O.K."/>
            <person name="Cuomo C.A."/>
        </authorList>
    </citation>
    <scope>NUCLEOTIDE SEQUENCE [LARGE SCALE GENOMIC DNA]</scope>
    <source>
        <strain evidence="2 3">UAMH7299</strain>
    </source>
</reference>
<evidence type="ECO:0000313" key="3">
    <source>
        <dbReference type="Proteomes" id="UP000224634"/>
    </source>
</evidence>
<dbReference type="Proteomes" id="UP000224634">
    <property type="component" value="Unassembled WGS sequence"/>
</dbReference>
<evidence type="ECO:0000256" key="1">
    <source>
        <dbReference type="SAM" id="MobiDB-lite"/>
    </source>
</evidence>
<feature type="region of interest" description="Disordered" evidence="1">
    <location>
        <begin position="184"/>
        <end position="215"/>
    </location>
</feature>
<evidence type="ECO:0000313" key="2">
    <source>
        <dbReference type="EMBL" id="PGH11946.1"/>
    </source>
</evidence>